<organism evidence="8 9">
    <name type="scientific">Tahibacter harae</name>
    <dbReference type="NCBI Taxonomy" id="2963937"/>
    <lineage>
        <taxon>Bacteria</taxon>
        <taxon>Pseudomonadati</taxon>
        <taxon>Pseudomonadota</taxon>
        <taxon>Gammaproteobacteria</taxon>
        <taxon>Lysobacterales</taxon>
        <taxon>Rhodanobacteraceae</taxon>
        <taxon>Tahibacter</taxon>
    </lineage>
</organism>
<dbReference type="RefSeq" id="WP_255910283.1">
    <property type="nucleotide sequence ID" value="NZ_JANFQO010000001.1"/>
</dbReference>
<dbReference type="InterPro" id="IPR009056">
    <property type="entry name" value="Cyt_c-like_dom"/>
</dbReference>
<dbReference type="Pfam" id="PF00034">
    <property type="entry name" value="Cytochrom_C"/>
    <property type="match status" value="1"/>
</dbReference>
<feature type="compositionally biased region" description="Basic and acidic residues" evidence="5">
    <location>
        <begin position="84"/>
        <end position="93"/>
    </location>
</feature>
<dbReference type="SUPFAM" id="SSF46626">
    <property type="entry name" value="Cytochrome c"/>
    <property type="match status" value="1"/>
</dbReference>
<evidence type="ECO:0000256" key="4">
    <source>
        <dbReference type="PROSITE-ProRule" id="PRU00433"/>
    </source>
</evidence>
<dbReference type="Gene3D" id="1.10.760.10">
    <property type="entry name" value="Cytochrome c-like domain"/>
    <property type="match status" value="1"/>
</dbReference>
<comment type="caution">
    <text evidence="8">The sequence shown here is derived from an EMBL/GenBank/DDBJ whole genome shotgun (WGS) entry which is preliminary data.</text>
</comment>
<feature type="chain" id="PRO_5045208608" evidence="6">
    <location>
        <begin position="16"/>
        <end position="380"/>
    </location>
</feature>
<reference evidence="8" key="1">
    <citation type="submission" date="2022-07" db="EMBL/GenBank/DDBJ databases">
        <title>Tahibacter sp., a new gammaproteobacterium isolated from the silt sample collected at pig farm.</title>
        <authorList>
            <person name="Chen H."/>
        </authorList>
    </citation>
    <scope>NUCLEOTIDE SEQUENCE</scope>
    <source>
        <strain evidence="8">P2K</strain>
    </source>
</reference>
<feature type="signal peptide" evidence="6">
    <location>
        <begin position="1"/>
        <end position="15"/>
    </location>
</feature>
<gene>
    <name evidence="8" type="ORF">NM961_00880</name>
</gene>
<dbReference type="Proteomes" id="UP001165498">
    <property type="component" value="Unassembled WGS sequence"/>
</dbReference>
<feature type="domain" description="Cytochrome c" evidence="7">
    <location>
        <begin position="19"/>
        <end position="140"/>
    </location>
</feature>
<dbReference type="EMBL" id="JANFQO010000001">
    <property type="protein sequence ID" value="MCQ4163251.1"/>
    <property type="molecule type" value="Genomic_DNA"/>
</dbReference>
<accession>A0ABT1QL61</accession>
<name>A0ABT1QL61_9GAMM</name>
<evidence type="ECO:0000313" key="8">
    <source>
        <dbReference type="EMBL" id="MCQ4163251.1"/>
    </source>
</evidence>
<sequence length="380" mass="39404">MSLLAALAGAAFALAAGTGSVAGGEQIYRQGISPRATPLQAAVGGGTVSAALLPCMNCHGADGRGRSEGGLRPADITPGALGRPLRDERRSRPAYDASRLRRAVTMGLDAAGAALDPAMPRYALSQADADDLLAFLAALDSRASAGVDEGRIRIALLGADAVAAPQEEIYGRRVELLRERRDDVALVIDVGADGAASLRAAAADAIPTIVFEAGAAAPGAAALVVTADPARRAQALRQWAERHAALIPQPGCADPGIAAASALALDAALAASCDVRTLPAAPARNLRLYLAAPPDPALRAAVARALLQRLRQSLGALGREVSRESLFEDLQRWRGVSLAGLPALDWTRGRRYGLDAVWVSRLDETRTRLLAEPGWVELAQ</sequence>
<evidence type="ECO:0000256" key="1">
    <source>
        <dbReference type="ARBA" id="ARBA00022617"/>
    </source>
</evidence>
<evidence type="ECO:0000256" key="3">
    <source>
        <dbReference type="ARBA" id="ARBA00023004"/>
    </source>
</evidence>
<keyword evidence="3 4" id="KW-0408">Iron</keyword>
<dbReference type="InterPro" id="IPR036909">
    <property type="entry name" value="Cyt_c-like_dom_sf"/>
</dbReference>
<protein>
    <submittedName>
        <fullName evidence="8">Cytochrome c</fullName>
    </submittedName>
</protein>
<evidence type="ECO:0000259" key="7">
    <source>
        <dbReference type="PROSITE" id="PS51007"/>
    </source>
</evidence>
<evidence type="ECO:0000256" key="2">
    <source>
        <dbReference type="ARBA" id="ARBA00022723"/>
    </source>
</evidence>
<evidence type="ECO:0000256" key="6">
    <source>
        <dbReference type="SAM" id="SignalP"/>
    </source>
</evidence>
<evidence type="ECO:0000256" key="5">
    <source>
        <dbReference type="SAM" id="MobiDB-lite"/>
    </source>
</evidence>
<evidence type="ECO:0000313" key="9">
    <source>
        <dbReference type="Proteomes" id="UP001165498"/>
    </source>
</evidence>
<proteinExistence type="predicted"/>
<feature type="region of interest" description="Disordered" evidence="5">
    <location>
        <begin position="63"/>
        <end position="94"/>
    </location>
</feature>
<dbReference type="PROSITE" id="PS51007">
    <property type="entry name" value="CYTC"/>
    <property type="match status" value="1"/>
</dbReference>
<keyword evidence="9" id="KW-1185">Reference proteome</keyword>
<keyword evidence="2 4" id="KW-0479">Metal-binding</keyword>
<keyword evidence="6" id="KW-0732">Signal</keyword>
<keyword evidence="1 4" id="KW-0349">Heme</keyword>